<dbReference type="Proteomes" id="UP000051487">
    <property type="component" value="Unassembled WGS sequence"/>
</dbReference>
<reference evidence="3" key="3">
    <citation type="submission" date="2020-04" db="EMBL/GenBank/DDBJ databases">
        <authorList>
            <person name="Santos R.A.C."/>
            <person name="Steenwyk J.L."/>
            <person name="Rivero-Menendez O."/>
            <person name="Mead M.E."/>
            <person name="Silva L.P."/>
            <person name="Bastos R.W."/>
            <person name="Alastruey-Izquierdo A."/>
            <person name="Goldman G.H."/>
            <person name="Rokas A."/>
        </authorList>
    </citation>
    <scope>NUCLEOTIDE SEQUENCE</scope>
    <source>
        <strain evidence="3">CNM-CM8927</strain>
    </source>
</reference>
<evidence type="ECO:0000313" key="2">
    <source>
        <dbReference type="EMBL" id="GAQ06211.1"/>
    </source>
</evidence>
<reference evidence="2 4" key="1">
    <citation type="submission" date="2015-11" db="EMBL/GenBank/DDBJ databases">
        <title>Aspergillus lentulus strain IFM 54703T.</title>
        <authorList>
            <person name="Kusuya Y."/>
            <person name="Sakai K."/>
            <person name="Kamei K."/>
            <person name="Takahashi H."/>
            <person name="Yaguchi T."/>
        </authorList>
    </citation>
    <scope>NUCLEOTIDE SEQUENCE [LARGE SCALE GENOMIC DNA]</scope>
    <source>
        <strain evidence="2 4">IFM 54703</strain>
    </source>
</reference>
<feature type="compositionally biased region" description="Basic and acidic residues" evidence="1">
    <location>
        <begin position="172"/>
        <end position="228"/>
    </location>
</feature>
<evidence type="ECO:0000256" key="1">
    <source>
        <dbReference type="SAM" id="MobiDB-lite"/>
    </source>
</evidence>
<proteinExistence type="predicted"/>
<dbReference type="AlphaFoldDB" id="A0AAN5YW11"/>
<name>A0AAN5YW11_ASPLE</name>
<reference evidence="3" key="2">
    <citation type="journal article" date="2020" name="bioRxiv">
        <title>Genomic and phenotypic heterogeneity of clinical isolates of the human pathogens Aspergillus fumigatus, Aspergillus lentulus and Aspergillus fumigatiaffinis.</title>
        <authorList>
            <person name="dos Santos R.A.C."/>
            <person name="Steenwyk J.L."/>
            <person name="Rivero-Menendez O."/>
            <person name="Mead M.E."/>
            <person name="Silva L.P."/>
            <person name="Bastos R.W."/>
            <person name="Alastruey-Izquierdo A."/>
            <person name="Goldman G.H."/>
            <person name="Rokas A."/>
        </authorList>
    </citation>
    <scope>NUCLEOTIDE SEQUENCE</scope>
    <source>
        <strain evidence="3">CNM-CM8927</strain>
    </source>
</reference>
<dbReference type="Proteomes" id="UP000649114">
    <property type="component" value="Unassembled WGS sequence"/>
</dbReference>
<sequence length="374" mass="42329">MASSWIPENSSPKSSRRRGINLQKKVDELVHKYFKIKCPSPVLRDILRSTEKSDLLVSAVRLQVSLARCRSQDFNDGQVTIYDKALLTLSKNGDEPAELSVLELYLTEYLGIVPIANTSHSLNVATKRLGLHRALTKAPSLTFLHAESPNSEEPTLKVDGQVPAITTSSSEPTKESGLHSEDTKGLSEVFREAKPEGKNVVPDKADTRKHDRENGRNERARTAGKEPMKNYNPGKADTKASLKRKRDDESVQSRVERLLDVFFKARDDHINRRRKETASDLNTVRFVRDSAENALTYLRANNMKDHEAIPDLEKWFVIMRDKATALTGGRGRHFDEKPPPAPKFLRPKKRSRFLIDSYRPRRWSHLVPEGDASS</sequence>
<protein>
    <submittedName>
        <fullName evidence="3">Uncharacterized protein</fullName>
    </submittedName>
</protein>
<evidence type="ECO:0000313" key="4">
    <source>
        <dbReference type="Proteomes" id="UP000051487"/>
    </source>
</evidence>
<feature type="region of interest" description="Disordered" evidence="1">
    <location>
        <begin position="147"/>
        <end position="249"/>
    </location>
</feature>
<comment type="caution">
    <text evidence="3">The sequence shown here is derived from an EMBL/GenBank/DDBJ whole genome shotgun (WGS) entry which is preliminary data.</text>
</comment>
<dbReference type="EMBL" id="JAAAPU010000003">
    <property type="protein sequence ID" value="KAF4209469.1"/>
    <property type="molecule type" value="Genomic_DNA"/>
</dbReference>
<dbReference type="EMBL" id="BCLY01000008">
    <property type="protein sequence ID" value="GAQ06211.1"/>
    <property type="molecule type" value="Genomic_DNA"/>
</dbReference>
<feature type="compositionally biased region" description="Basic and acidic residues" evidence="1">
    <location>
        <begin position="236"/>
        <end position="249"/>
    </location>
</feature>
<gene>
    <name evidence="2" type="ORF">ALT_3532</name>
    <name evidence="3" type="ORF">CNMCM8927_005869</name>
</gene>
<evidence type="ECO:0000313" key="3">
    <source>
        <dbReference type="EMBL" id="KAF4209469.1"/>
    </source>
</evidence>
<accession>A0AAN5YW11</accession>
<organism evidence="3 5">
    <name type="scientific">Aspergillus lentulus</name>
    <dbReference type="NCBI Taxonomy" id="293939"/>
    <lineage>
        <taxon>Eukaryota</taxon>
        <taxon>Fungi</taxon>
        <taxon>Dikarya</taxon>
        <taxon>Ascomycota</taxon>
        <taxon>Pezizomycotina</taxon>
        <taxon>Eurotiomycetes</taxon>
        <taxon>Eurotiomycetidae</taxon>
        <taxon>Eurotiales</taxon>
        <taxon>Aspergillaceae</taxon>
        <taxon>Aspergillus</taxon>
        <taxon>Aspergillus subgen. Fumigati</taxon>
    </lineage>
</organism>
<evidence type="ECO:0000313" key="5">
    <source>
        <dbReference type="Proteomes" id="UP000649114"/>
    </source>
</evidence>